<dbReference type="Proteomes" id="UP001223144">
    <property type="component" value="Unassembled WGS sequence"/>
</dbReference>
<protein>
    <submittedName>
        <fullName evidence="1">Uncharacterized protein</fullName>
    </submittedName>
</protein>
<gene>
    <name evidence="1" type="ORF">QCN29_08270</name>
</gene>
<keyword evidence="2" id="KW-1185">Reference proteome</keyword>
<sequence length="123" mass="13846">MREDVLAGLSLQEDAEEHLRELTAVLDAAWKQMAERLEEAGADAKISIEVQPSGRAKLNVEELHAVGEPKSLVWLRSRVEKMLPKIDLPDLLFEVHAWTGFLDAFAVRRVAAAARPGRRQPRR</sequence>
<evidence type="ECO:0000313" key="2">
    <source>
        <dbReference type="Proteomes" id="UP001223144"/>
    </source>
</evidence>
<evidence type="ECO:0000313" key="1">
    <source>
        <dbReference type="EMBL" id="MDH2388781.1"/>
    </source>
</evidence>
<proteinExistence type="predicted"/>
<reference evidence="1 2" key="1">
    <citation type="submission" date="2023-04" db="EMBL/GenBank/DDBJ databases">
        <title>Streptomyces chengmaiensis sp. nov. isolated from the stem of mangrove plant in Hainan.</title>
        <authorList>
            <person name="Huang X."/>
            <person name="Zhou S."/>
            <person name="Chu X."/>
            <person name="Xie Y."/>
            <person name="Lin Y."/>
        </authorList>
    </citation>
    <scope>NUCLEOTIDE SEQUENCE [LARGE SCALE GENOMIC DNA]</scope>
    <source>
        <strain evidence="1 2">HNM0663</strain>
    </source>
</reference>
<comment type="caution">
    <text evidence="1">The sequence shown here is derived from an EMBL/GenBank/DDBJ whole genome shotgun (WGS) entry which is preliminary data.</text>
</comment>
<name>A0ABT6HJ57_9ACTN</name>
<accession>A0ABT6HJ57</accession>
<dbReference type="EMBL" id="JARWBG010000006">
    <property type="protein sequence ID" value="MDH2388781.1"/>
    <property type="molecule type" value="Genomic_DNA"/>
</dbReference>
<organism evidence="1 2">
    <name type="scientific">Streptomyces chengmaiensis</name>
    <dbReference type="NCBI Taxonomy" id="3040919"/>
    <lineage>
        <taxon>Bacteria</taxon>
        <taxon>Bacillati</taxon>
        <taxon>Actinomycetota</taxon>
        <taxon>Actinomycetes</taxon>
        <taxon>Kitasatosporales</taxon>
        <taxon>Streptomycetaceae</taxon>
        <taxon>Streptomyces</taxon>
    </lineage>
</organism>